<dbReference type="RefSeq" id="WP_096056501.1">
    <property type="nucleotide sequence ID" value="NZ_CP023344.1"/>
</dbReference>
<keyword evidence="6 7" id="KW-0482">Metalloprotease</keyword>
<dbReference type="InterPro" id="IPR001567">
    <property type="entry name" value="Pept_M3A_M3B_dom"/>
</dbReference>
<comment type="similarity">
    <text evidence="1 7">Belongs to the peptidase M3 family.</text>
</comment>
<reference evidence="10 11" key="1">
    <citation type="submission" date="2017-09" db="EMBL/GenBank/DDBJ databases">
        <title>Complete genome sequence of Verrucomicrobial strain HZ-65, isolated from freshwater.</title>
        <authorList>
            <person name="Choi A."/>
        </authorList>
    </citation>
    <scope>NUCLEOTIDE SEQUENCE [LARGE SCALE GENOMIC DNA]</scope>
    <source>
        <strain evidence="10 11">HZ-65</strain>
    </source>
</reference>
<keyword evidence="2 7" id="KW-0645">Protease</keyword>
<dbReference type="GO" id="GO:0006508">
    <property type="term" value="P:proteolysis"/>
    <property type="evidence" value="ECO:0007669"/>
    <property type="project" value="UniProtKB-KW"/>
</dbReference>
<keyword evidence="11" id="KW-1185">Reference proteome</keyword>
<evidence type="ECO:0000256" key="1">
    <source>
        <dbReference type="ARBA" id="ARBA00006040"/>
    </source>
</evidence>
<dbReference type="PANTHER" id="PTHR11804:SF84">
    <property type="entry name" value="SACCHAROLYSIN"/>
    <property type="match status" value="1"/>
</dbReference>
<dbReference type="GO" id="GO:0035556">
    <property type="term" value="P:intracellular signal transduction"/>
    <property type="evidence" value="ECO:0007669"/>
    <property type="project" value="InterPro"/>
</dbReference>
<dbReference type="InterPro" id="IPR024080">
    <property type="entry name" value="Neurolysin/TOP_N"/>
</dbReference>
<evidence type="ECO:0000313" key="11">
    <source>
        <dbReference type="Proteomes" id="UP000217265"/>
    </source>
</evidence>
<proteinExistence type="inferred from homology"/>
<sequence>MTSRLHRLALTAAALVLALPFAASAAPVPLGSLQPQADKFKVILTPPAYERTSDELRATTDSAIRDAEAALDQLAKQDPAKATFDSTFAQIDRIVARVRDTSNRIGLVQETHPDKAVRDTASEMSVKISSWAITLDYREDLYRALKSFADTQPALTGEDKLLFDEILRDYRRAGLELPAAQRADVERLRKELTQLTTDYSNNVNQARGPLDLTVEELAGVPESFLESPGVKQPDGRFRVMMNVTWHTQAIMENATSEDVRRRAYFIRQTLAKDTNSALLATIIARRTELALKLGYPTWADYQTELRMTKNAATALQFENELVAGLQKKFTAEVATLRELKAATTGQADAVLNPWDINFYTEKLKKERYSVDTEQLRVFFPYQATLDGMFRIYEKIFSLTFTEVAPPQIWSEGVTLFAVADKTTGEPLGLFYLDMFPRDGKYNHFACFTIAEGTRQPDGRFSVPIASLVCNFPPPSADKPSLLQHDDVETLFHEFGHVMHLMLGRSKHGRHYSFGVPQDFVEAPSQMLENWVWDKTVLDTFAADYRDPSKKVPAEVIDSLKRARTATSGMFYRRQLSFGLLDLTLHTQTKPDEKLDAIALANSVLARVSVAPPPDTAFAAYFGHLMGYDAAYYGYLWSLSIAQDMASVFESSPDKFLDEKIGRRLRDEVYGAAASRDVSESVEKFLGRKQSTQPFLKFLGVE</sequence>
<evidence type="ECO:0000256" key="7">
    <source>
        <dbReference type="RuleBase" id="RU003435"/>
    </source>
</evidence>
<evidence type="ECO:0000256" key="2">
    <source>
        <dbReference type="ARBA" id="ARBA00022670"/>
    </source>
</evidence>
<dbReference type="GO" id="GO:0004222">
    <property type="term" value="F:metalloendopeptidase activity"/>
    <property type="evidence" value="ECO:0007669"/>
    <property type="project" value="InterPro"/>
</dbReference>
<feature type="domain" description="PI-PLC Y-box" evidence="9">
    <location>
        <begin position="388"/>
        <end position="429"/>
    </location>
</feature>
<dbReference type="FunFam" id="3.40.390.10:FF:000006">
    <property type="entry name" value="Thimet oligopeptidase 1"/>
    <property type="match status" value="1"/>
</dbReference>
<feature type="signal peptide" evidence="8">
    <location>
        <begin position="1"/>
        <end position="25"/>
    </location>
</feature>
<organism evidence="10 11">
    <name type="scientific">Nibricoccus aquaticus</name>
    <dbReference type="NCBI Taxonomy" id="2576891"/>
    <lineage>
        <taxon>Bacteria</taxon>
        <taxon>Pseudomonadati</taxon>
        <taxon>Verrucomicrobiota</taxon>
        <taxon>Opitutia</taxon>
        <taxon>Opitutales</taxon>
        <taxon>Opitutaceae</taxon>
        <taxon>Nibricoccus</taxon>
    </lineage>
</organism>
<gene>
    <name evidence="10" type="ORF">CMV30_13330</name>
</gene>
<dbReference type="InterPro" id="IPR045090">
    <property type="entry name" value="Pept_M3A_M3B"/>
</dbReference>
<dbReference type="Gene3D" id="1.10.1370.10">
    <property type="entry name" value="Neurolysin, domain 3"/>
    <property type="match status" value="1"/>
</dbReference>
<dbReference type="InterPro" id="IPR001711">
    <property type="entry name" value="PLipase_C_Pinositol-sp_Y"/>
</dbReference>
<dbReference type="GO" id="GO:0046872">
    <property type="term" value="F:metal ion binding"/>
    <property type="evidence" value="ECO:0007669"/>
    <property type="project" value="UniProtKB-UniRule"/>
</dbReference>
<dbReference type="CDD" id="cd06455">
    <property type="entry name" value="M3A_TOP"/>
    <property type="match status" value="1"/>
</dbReference>
<dbReference type="Gene3D" id="1.20.1050.40">
    <property type="entry name" value="Endopeptidase. Chain P, domain 1"/>
    <property type="match status" value="1"/>
</dbReference>
<dbReference type="EMBL" id="CP023344">
    <property type="protein sequence ID" value="ATC64870.1"/>
    <property type="molecule type" value="Genomic_DNA"/>
</dbReference>
<name>A0A290QCD5_9BACT</name>
<dbReference type="InterPro" id="IPR024077">
    <property type="entry name" value="Neurolysin/TOP_dom2"/>
</dbReference>
<evidence type="ECO:0000313" key="10">
    <source>
        <dbReference type="EMBL" id="ATC64870.1"/>
    </source>
</evidence>
<dbReference type="InterPro" id="IPR024079">
    <property type="entry name" value="MetalloPept_cat_dom_sf"/>
</dbReference>
<dbReference type="PANTHER" id="PTHR11804">
    <property type="entry name" value="PROTEASE M3 THIMET OLIGOPEPTIDASE-RELATED"/>
    <property type="match status" value="1"/>
</dbReference>
<dbReference type="Pfam" id="PF01432">
    <property type="entry name" value="Peptidase_M3"/>
    <property type="match status" value="1"/>
</dbReference>
<evidence type="ECO:0000256" key="3">
    <source>
        <dbReference type="ARBA" id="ARBA00022723"/>
    </source>
</evidence>
<feature type="chain" id="PRO_5013058529" description="PI-PLC Y-box domain-containing protein" evidence="8">
    <location>
        <begin position="26"/>
        <end position="701"/>
    </location>
</feature>
<comment type="cofactor">
    <cofactor evidence="7">
        <name>Zn(2+)</name>
        <dbReference type="ChEBI" id="CHEBI:29105"/>
    </cofactor>
    <text evidence="7">Binds 1 zinc ion.</text>
</comment>
<protein>
    <recommendedName>
        <fullName evidence="9">PI-PLC Y-box domain-containing protein</fullName>
    </recommendedName>
</protein>
<dbReference type="SUPFAM" id="SSF55486">
    <property type="entry name" value="Metalloproteases ('zincins'), catalytic domain"/>
    <property type="match status" value="1"/>
</dbReference>
<evidence type="ECO:0000256" key="8">
    <source>
        <dbReference type="SAM" id="SignalP"/>
    </source>
</evidence>
<dbReference type="GO" id="GO:0006518">
    <property type="term" value="P:peptide metabolic process"/>
    <property type="evidence" value="ECO:0007669"/>
    <property type="project" value="TreeGrafter"/>
</dbReference>
<dbReference type="KEGG" id="vbh:CMV30_13330"/>
<dbReference type="GO" id="GO:0004435">
    <property type="term" value="F:phosphatidylinositol-4,5-bisphosphate phospholipase C activity"/>
    <property type="evidence" value="ECO:0007669"/>
    <property type="project" value="InterPro"/>
</dbReference>
<evidence type="ECO:0000256" key="5">
    <source>
        <dbReference type="ARBA" id="ARBA00022833"/>
    </source>
</evidence>
<evidence type="ECO:0000256" key="4">
    <source>
        <dbReference type="ARBA" id="ARBA00022801"/>
    </source>
</evidence>
<dbReference type="GO" id="GO:0006629">
    <property type="term" value="P:lipid metabolic process"/>
    <property type="evidence" value="ECO:0007669"/>
    <property type="project" value="InterPro"/>
</dbReference>
<dbReference type="OrthoDB" id="9773538at2"/>
<evidence type="ECO:0000256" key="6">
    <source>
        <dbReference type="ARBA" id="ARBA00023049"/>
    </source>
</evidence>
<dbReference type="AlphaFoldDB" id="A0A290QCD5"/>
<keyword evidence="4 7" id="KW-0378">Hydrolase</keyword>
<keyword evidence="8" id="KW-0732">Signal</keyword>
<keyword evidence="5 7" id="KW-0862">Zinc</keyword>
<dbReference type="Proteomes" id="UP000217265">
    <property type="component" value="Chromosome"/>
</dbReference>
<dbReference type="Gene3D" id="3.40.390.10">
    <property type="entry name" value="Collagenase (Catalytic Domain)"/>
    <property type="match status" value="1"/>
</dbReference>
<keyword evidence="3 7" id="KW-0479">Metal-binding</keyword>
<accession>A0A290QCD5</accession>
<evidence type="ECO:0000259" key="9">
    <source>
        <dbReference type="PROSITE" id="PS50008"/>
    </source>
</evidence>
<dbReference type="PROSITE" id="PS50008">
    <property type="entry name" value="PIPLC_Y_DOMAIN"/>
    <property type="match status" value="1"/>
</dbReference>